<evidence type="ECO:0000256" key="4">
    <source>
        <dbReference type="ARBA" id="ARBA00022824"/>
    </source>
</evidence>
<evidence type="ECO:0000256" key="5">
    <source>
        <dbReference type="ARBA" id="ARBA00022989"/>
    </source>
</evidence>
<dbReference type="SMART" id="SM00014">
    <property type="entry name" value="acidPPc"/>
    <property type="match status" value="1"/>
</dbReference>
<reference evidence="14" key="3">
    <citation type="submission" date="2025-09" db="UniProtKB">
        <authorList>
            <consortium name="Ensembl"/>
        </authorList>
    </citation>
    <scope>IDENTIFICATION</scope>
</reference>
<reference evidence="14" key="2">
    <citation type="submission" date="2025-08" db="UniProtKB">
        <authorList>
            <consortium name="Ensembl"/>
        </authorList>
    </citation>
    <scope>IDENTIFICATION</scope>
</reference>
<evidence type="ECO:0000256" key="10">
    <source>
        <dbReference type="ARBA" id="ARBA00050249"/>
    </source>
</evidence>
<dbReference type="PANTHER" id="PTHR14969:SF45">
    <property type="entry name" value="SPHINGOSINE-1-PHOSPHATE PHOSPHATASE 1"/>
    <property type="match status" value="1"/>
</dbReference>
<keyword evidence="6" id="KW-0443">Lipid metabolism</keyword>
<name>A0A8C4SVI5_ERPCA</name>
<evidence type="ECO:0000313" key="15">
    <source>
        <dbReference type="Proteomes" id="UP000694620"/>
    </source>
</evidence>
<accession>A0A8C4SVI5</accession>
<evidence type="ECO:0000256" key="9">
    <source>
        <dbReference type="ARBA" id="ARBA00049314"/>
    </source>
</evidence>
<feature type="domain" description="Phosphatidic acid phosphatase type 2/haloperoxidase" evidence="13">
    <location>
        <begin position="135"/>
        <end position="251"/>
    </location>
</feature>
<proteinExistence type="inferred from homology"/>
<evidence type="ECO:0000256" key="12">
    <source>
        <dbReference type="SAM" id="Phobius"/>
    </source>
</evidence>
<dbReference type="Proteomes" id="UP000694620">
    <property type="component" value="Chromosome 16"/>
</dbReference>
<reference evidence="14" key="1">
    <citation type="submission" date="2021-06" db="EMBL/GenBank/DDBJ databases">
        <authorList>
            <consortium name="Wellcome Sanger Institute Data Sharing"/>
        </authorList>
    </citation>
    <scope>NUCLEOTIDE SEQUENCE [LARGE SCALE GENOMIC DNA]</scope>
</reference>
<dbReference type="GO" id="GO:0006670">
    <property type="term" value="P:sphingosine metabolic process"/>
    <property type="evidence" value="ECO:0007669"/>
    <property type="project" value="TreeGrafter"/>
</dbReference>
<dbReference type="AlphaFoldDB" id="A0A8C4SVI5"/>
<dbReference type="InterPro" id="IPR000326">
    <property type="entry name" value="PAP2/HPO"/>
</dbReference>
<protein>
    <submittedName>
        <fullName evidence="14">Sphingosine-1-phosphate phosphatase 1</fullName>
    </submittedName>
</protein>
<feature type="transmembrane region" description="Helical" evidence="12">
    <location>
        <begin position="393"/>
        <end position="414"/>
    </location>
</feature>
<dbReference type="GO" id="GO:0005789">
    <property type="term" value="C:endoplasmic reticulum membrane"/>
    <property type="evidence" value="ECO:0007669"/>
    <property type="project" value="UniProtKB-SubCell"/>
</dbReference>
<evidence type="ECO:0000256" key="3">
    <source>
        <dbReference type="ARBA" id="ARBA00022801"/>
    </source>
</evidence>
<feature type="transmembrane region" description="Helical" evidence="12">
    <location>
        <begin position="203"/>
        <end position="221"/>
    </location>
</feature>
<dbReference type="Pfam" id="PF01569">
    <property type="entry name" value="PAP2"/>
    <property type="match status" value="1"/>
</dbReference>
<feature type="transmembrane region" description="Helical" evidence="12">
    <location>
        <begin position="266"/>
        <end position="285"/>
    </location>
</feature>
<comment type="catalytic activity">
    <reaction evidence="9">
        <text>sphing-4-enine 1-phosphate + H2O = sphing-4-enine + phosphate</text>
        <dbReference type="Rhea" id="RHEA:27518"/>
        <dbReference type="ChEBI" id="CHEBI:15377"/>
        <dbReference type="ChEBI" id="CHEBI:43474"/>
        <dbReference type="ChEBI" id="CHEBI:57756"/>
        <dbReference type="ChEBI" id="CHEBI:60119"/>
    </reaction>
    <physiologicalReaction direction="left-to-right" evidence="9">
        <dbReference type="Rhea" id="RHEA:27519"/>
    </physiologicalReaction>
</comment>
<dbReference type="PANTHER" id="PTHR14969">
    <property type="entry name" value="SPHINGOSINE-1-PHOSPHATE PHOSPHOHYDROLASE"/>
    <property type="match status" value="1"/>
</dbReference>
<evidence type="ECO:0000259" key="13">
    <source>
        <dbReference type="SMART" id="SM00014"/>
    </source>
</evidence>
<evidence type="ECO:0000256" key="2">
    <source>
        <dbReference type="ARBA" id="ARBA00022692"/>
    </source>
</evidence>
<keyword evidence="7 12" id="KW-0472">Membrane</keyword>
<gene>
    <name evidence="14" type="primary">SGPP1</name>
    <name evidence="14" type="synonym">sgpp1b</name>
</gene>
<evidence type="ECO:0000256" key="11">
    <source>
        <dbReference type="SAM" id="MobiDB-lite"/>
    </source>
</evidence>
<evidence type="ECO:0000256" key="7">
    <source>
        <dbReference type="ARBA" id="ARBA00023136"/>
    </source>
</evidence>
<comment type="subcellular location">
    <subcellularLocation>
        <location evidence="1">Endoplasmic reticulum membrane</location>
        <topology evidence="1">Multi-pass membrane protein</topology>
    </subcellularLocation>
</comment>
<dbReference type="SUPFAM" id="SSF48317">
    <property type="entry name" value="Acid phosphatase/Vanadium-dependent haloperoxidase"/>
    <property type="match status" value="1"/>
</dbReference>
<evidence type="ECO:0000313" key="14">
    <source>
        <dbReference type="Ensembl" id="ENSECRP00000021562.1"/>
    </source>
</evidence>
<feature type="compositionally biased region" description="Basic and acidic residues" evidence="11">
    <location>
        <begin position="74"/>
        <end position="91"/>
    </location>
</feature>
<evidence type="ECO:0000256" key="8">
    <source>
        <dbReference type="ARBA" id="ARBA00038324"/>
    </source>
</evidence>
<evidence type="ECO:0000256" key="6">
    <source>
        <dbReference type="ARBA" id="ARBA00023098"/>
    </source>
</evidence>
<evidence type="ECO:0000256" key="1">
    <source>
        <dbReference type="ARBA" id="ARBA00004477"/>
    </source>
</evidence>
<dbReference type="InterPro" id="IPR036938">
    <property type="entry name" value="PAP2/HPO_sf"/>
</dbReference>
<feature type="region of interest" description="Disordered" evidence="11">
    <location>
        <begin position="37"/>
        <end position="102"/>
    </location>
</feature>
<keyword evidence="4" id="KW-0256">Endoplasmic reticulum</keyword>
<keyword evidence="15" id="KW-1185">Reference proteome</keyword>
<sequence>MELVSQLVRLLRDLKDPHKVARFQQLCGVRGSFAGQPSLSNGSCPRQPHHERTDEADGLRGRIVESHSPQVNGTDRETSAIRQEDSSDVAKQKPQRRNSLTGEGGQEFVIDNAFLYYLFTFGTELGNELFYITFFPFFMWNIDAYVSRRLICTKDIIRWSRPPSPPVVKVEMFYNSEYSMPSTHAMSGTAIPFSLFLLTYGRWQYPFIFGLLLALCWCFLVCTSRIYMGMHSILDVIAGFLYSILIMVIFQPALEIIDNFNLTCTYAPLIIISLHLAMGLFSFTLDTWSTSRGDTAEILGTGAGIACASNLNYMLGLMPDPPVSLLPLAVPAITTGLVVKCVTRFLLGVVILLVTRAVMKAITIPLACRIFHIPCDDIRKARQRMEVELPYRYITYGTVGFTALFVVPVFFSVVNLS</sequence>
<dbReference type="Ensembl" id="ENSECRT00000022029.1">
    <property type="protein sequence ID" value="ENSECRP00000021562.1"/>
    <property type="gene ID" value="ENSECRG00000014485.1"/>
</dbReference>
<keyword evidence="3" id="KW-0378">Hydrolase</keyword>
<feature type="compositionally biased region" description="Basic and acidic residues" evidence="11">
    <location>
        <begin position="48"/>
        <end position="65"/>
    </location>
</feature>
<dbReference type="FunFam" id="1.20.144.10:FF:000011">
    <property type="entry name" value="sphingosine-1-phosphate phosphatase 1"/>
    <property type="match status" value="1"/>
</dbReference>
<dbReference type="GeneTree" id="ENSGT00940000158836"/>
<dbReference type="GO" id="GO:0042392">
    <property type="term" value="F:sphingosine-1-phosphate phosphatase activity"/>
    <property type="evidence" value="ECO:0007669"/>
    <property type="project" value="UniProtKB-ARBA"/>
</dbReference>
<feature type="transmembrane region" description="Helical" evidence="12">
    <location>
        <begin position="328"/>
        <end position="354"/>
    </location>
</feature>
<comment type="similarity">
    <text evidence="8">Belongs to the type 2 lipid phosphate phosphatase family.</text>
</comment>
<keyword evidence="5 12" id="KW-1133">Transmembrane helix</keyword>
<comment type="catalytic activity">
    <reaction evidence="10">
        <text>sphinganine 1-phosphate + H2O = sphinganine + phosphate</text>
        <dbReference type="Rhea" id="RHEA:27514"/>
        <dbReference type="ChEBI" id="CHEBI:15377"/>
        <dbReference type="ChEBI" id="CHEBI:43474"/>
        <dbReference type="ChEBI" id="CHEBI:57817"/>
        <dbReference type="ChEBI" id="CHEBI:57939"/>
    </reaction>
    <physiologicalReaction direction="left-to-right" evidence="10">
        <dbReference type="Rhea" id="RHEA:27515"/>
    </physiologicalReaction>
</comment>
<dbReference type="Gene3D" id="1.20.144.10">
    <property type="entry name" value="Phosphatidic acid phosphatase type 2/haloperoxidase"/>
    <property type="match status" value="1"/>
</dbReference>
<feature type="transmembrane region" description="Helical" evidence="12">
    <location>
        <begin position="297"/>
        <end position="316"/>
    </location>
</feature>
<keyword evidence="2 12" id="KW-0812">Transmembrane</keyword>
<dbReference type="CDD" id="cd03388">
    <property type="entry name" value="PAP2_SPPase1"/>
    <property type="match status" value="1"/>
</dbReference>
<feature type="transmembrane region" description="Helical" evidence="12">
    <location>
        <begin position="233"/>
        <end position="254"/>
    </location>
</feature>
<organism evidence="14 15">
    <name type="scientific">Erpetoichthys calabaricus</name>
    <name type="common">Rope fish</name>
    <name type="synonym">Calamoichthys calabaricus</name>
    <dbReference type="NCBI Taxonomy" id="27687"/>
    <lineage>
        <taxon>Eukaryota</taxon>
        <taxon>Metazoa</taxon>
        <taxon>Chordata</taxon>
        <taxon>Craniata</taxon>
        <taxon>Vertebrata</taxon>
        <taxon>Euteleostomi</taxon>
        <taxon>Actinopterygii</taxon>
        <taxon>Polypteriformes</taxon>
        <taxon>Polypteridae</taxon>
        <taxon>Erpetoichthys</taxon>
    </lineage>
</organism>